<gene>
    <name evidence="3" type="ORF">PAPOLLO_LOCUS26360</name>
</gene>
<reference evidence="3" key="1">
    <citation type="submission" date="2021-04" db="EMBL/GenBank/DDBJ databases">
        <authorList>
            <person name="Tunstrom K."/>
        </authorList>
    </citation>
    <scope>NUCLEOTIDE SEQUENCE</scope>
</reference>
<protein>
    <submittedName>
        <fullName evidence="3">(apollo) hypothetical protein</fullName>
    </submittedName>
</protein>
<keyword evidence="2" id="KW-0732">Signal</keyword>
<organism evidence="3 4">
    <name type="scientific">Parnassius apollo</name>
    <name type="common">Apollo butterfly</name>
    <name type="synonym">Papilio apollo</name>
    <dbReference type="NCBI Taxonomy" id="110799"/>
    <lineage>
        <taxon>Eukaryota</taxon>
        <taxon>Metazoa</taxon>
        <taxon>Ecdysozoa</taxon>
        <taxon>Arthropoda</taxon>
        <taxon>Hexapoda</taxon>
        <taxon>Insecta</taxon>
        <taxon>Pterygota</taxon>
        <taxon>Neoptera</taxon>
        <taxon>Endopterygota</taxon>
        <taxon>Lepidoptera</taxon>
        <taxon>Glossata</taxon>
        <taxon>Ditrysia</taxon>
        <taxon>Papilionoidea</taxon>
        <taxon>Papilionidae</taxon>
        <taxon>Parnassiinae</taxon>
        <taxon>Parnassini</taxon>
        <taxon>Parnassius</taxon>
        <taxon>Parnassius</taxon>
    </lineage>
</organism>
<comment type="caution">
    <text evidence="3">The sequence shown here is derived from an EMBL/GenBank/DDBJ whole genome shotgun (WGS) entry which is preliminary data.</text>
</comment>
<keyword evidence="4" id="KW-1185">Reference proteome</keyword>
<evidence type="ECO:0000256" key="1">
    <source>
        <dbReference type="SAM" id="MobiDB-lite"/>
    </source>
</evidence>
<dbReference type="Proteomes" id="UP000691718">
    <property type="component" value="Unassembled WGS sequence"/>
</dbReference>
<dbReference type="AlphaFoldDB" id="A0A8S3Y9R9"/>
<feature type="compositionally biased region" description="Polar residues" evidence="1">
    <location>
        <begin position="47"/>
        <end position="65"/>
    </location>
</feature>
<name>A0A8S3Y9R9_PARAO</name>
<proteinExistence type="predicted"/>
<evidence type="ECO:0000313" key="3">
    <source>
        <dbReference type="EMBL" id="CAG5055643.1"/>
    </source>
</evidence>
<dbReference type="EMBL" id="CAJQZP010001584">
    <property type="protein sequence ID" value="CAG5055643.1"/>
    <property type="molecule type" value="Genomic_DNA"/>
</dbReference>
<feature type="chain" id="PRO_5035842027" evidence="2">
    <location>
        <begin position="20"/>
        <end position="108"/>
    </location>
</feature>
<feature type="region of interest" description="Disordered" evidence="1">
    <location>
        <begin position="47"/>
        <end position="66"/>
    </location>
</feature>
<dbReference type="OrthoDB" id="7397667at2759"/>
<evidence type="ECO:0000313" key="4">
    <source>
        <dbReference type="Proteomes" id="UP000691718"/>
    </source>
</evidence>
<accession>A0A8S3Y9R9</accession>
<feature type="signal peptide" evidence="2">
    <location>
        <begin position="1"/>
        <end position="19"/>
    </location>
</feature>
<feature type="region of interest" description="Disordered" evidence="1">
    <location>
        <begin position="21"/>
        <end position="41"/>
    </location>
</feature>
<sequence>MVRLFVVIVVLCRLRAGAPQPPDCVAGRHQPREAVPSHSRERYTRILSSRSTSNPRITRSPQTRAPLTHALLKNTIRITGNRKGTKEHSTSVRMGISFLRLLSTVSVT</sequence>
<evidence type="ECO:0000256" key="2">
    <source>
        <dbReference type="SAM" id="SignalP"/>
    </source>
</evidence>